<keyword evidence="4 12" id="KW-0328">Glycosyltransferase</keyword>
<evidence type="ECO:0000256" key="4">
    <source>
        <dbReference type="ARBA" id="ARBA00022676"/>
    </source>
</evidence>
<evidence type="ECO:0000313" key="14">
    <source>
        <dbReference type="Proteomes" id="UP001479290"/>
    </source>
</evidence>
<protein>
    <recommendedName>
        <fullName evidence="12">Mannosyltransferase</fullName>
        <ecNumber evidence="12">2.4.1.-</ecNumber>
    </recommendedName>
</protein>
<evidence type="ECO:0000256" key="1">
    <source>
        <dbReference type="ARBA" id="ARBA00004477"/>
    </source>
</evidence>
<comment type="pathway">
    <text evidence="2">Protein modification; protein glycosylation.</text>
</comment>
<dbReference type="EMBL" id="JAWDJR010000004">
    <property type="protein sequence ID" value="KAK9976148.1"/>
    <property type="molecule type" value="Genomic_DNA"/>
</dbReference>
<feature type="transmembrane region" description="Helical" evidence="12">
    <location>
        <begin position="369"/>
        <end position="388"/>
    </location>
</feature>
<proteinExistence type="inferred from homology"/>
<dbReference type="PANTHER" id="PTHR22760:SF1">
    <property type="entry name" value="DOL-P-MAN:MAN(7)GLCNAC(2)-PP-DOL ALPHA-1,6-MANNOSYLTRANSFERASE"/>
    <property type="match status" value="1"/>
</dbReference>
<evidence type="ECO:0000256" key="12">
    <source>
        <dbReference type="RuleBase" id="RU363075"/>
    </source>
</evidence>
<keyword evidence="6 12" id="KW-0812">Transmembrane</keyword>
<evidence type="ECO:0000256" key="6">
    <source>
        <dbReference type="ARBA" id="ARBA00022692"/>
    </source>
</evidence>
<keyword evidence="7 12" id="KW-0256">Endoplasmic reticulum</keyword>
<evidence type="ECO:0000256" key="8">
    <source>
        <dbReference type="ARBA" id="ARBA00022989"/>
    </source>
</evidence>
<feature type="transmembrane region" description="Helical" evidence="12">
    <location>
        <begin position="12"/>
        <end position="31"/>
    </location>
</feature>
<evidence type="ECO:0000256" key="5">
    <source>
        <dbReference type="ARBA" id="ARBA00022679"/>
    </source>
</evidence>
<name>A0AAW2AT08_CULAL</name>
<dbReference type="GO" id="GO:0005789">
    <property type="term" value="C:endoplasmic reticulum membrane"/>
    <property type="evidence" value="ECO:0007669"/>
    <property type="project" value="UniProtKB-SubCell"/>
</dbReference>
<dbReference type="InterPro" id="IPR005599">
    <property type="entry name" value="GPI_mannosylTrfase"/>
</dbReference>
<accession>A0AAW2AT08</accession>
<evidence type="ECO:0000256" key="2">
    <source>
        <dbReference type="ARBA" id="ARBA00004922"/>
    </source>
</evidence>
<dbReference type="Proteomes" id="UP001479290">
    <property type="component" value="Unassembled WGS sequence"/>
</dbReference>
<keyword evidence="14" id="KW-1185">Reference proteome</keyword>
<reference evidence="13 14" key="1">
    <citation type="submission" date="2024-05" db="EMBL/GenBank/DDBJ databases">
        <title>A high-quality chromosomal-level genome assembly of Topmouth culter (Culter alburnus).</title>
        <authorList>
            <person name="Zhao H."/>
        </authorList>
    </citation>
    <scope>NUCLEOTIDE SEQUENCE [LARGE SCALE GENOMIC DNA]</scope>
    <source>
        <strain evidence="13">CATC2023</strain>
        <tissue evidence="13">Muscle</tissue>
    </source>
</reference>
<feature type="transmembrane region" description="Helical" evidence="12">
    <location>
        <begin position="67"/>
        <end position="87"/>
    </location>
</feature>
<dbReference type="GO" id="GO:0052917">
    <property type="term" value="F:dol-P-Man:Man(7)GlcNAc(2)-PP-Dol alpha-1,6-mannosyltransferase activity"/>
    <property type="evidence" value="ECO:0007669"/>
    <property type="project" value="UniProtKB-EC"/>
</dbReference>
<feature type="transmembrane region" description="Helical" evidence="12">
    <location>
        <begin position="96"/>
        <end position="114"/>
    </location>
</feature>
<evidence type="ECO:0000313" key="13">
    <source>
        <dbReference type="EMBL" id="KAK9976148.1"/>
    </source>
</evidence>
<evidence type="ECO:0000256" key="10">
    <source>
        <dbReference type="ARBA" id="ARBA00044721"/>
    </source>
</evidence>
<keyword evidence="5" id="KW-0808">Transferase</keyword>
<feature type="transmembrane region" description="Helical" evidence="12">
    <location>
        <begin position="120"/>
        <end position="139"/>
    </location>
</feature>
<feature type="transmembrane region" description="Helical" evidence="12">
    <location>
        <begin position="342"/>
        <end position="362"/>
    </location>
</feature>
<feature type="transmembrane region" description="Helical" evidence="12">
    <location>
        <begin position="171"/>
        <end position="196"/>
    </location>
</feature>
<evidence type="ECO:0000256" key="11">
    <source>
        <dbReference type="ARBA" id="ARBA00048899"/>
    </source>
</evidence>
<feature type="transmembrane region" description="Helical" evidence="12">
    <location>
        <begin position="146"/>
        <end position="165"/>
    </location>
</feature>
<organism evidence="13 14">
    <name type="scientific">Culter alburnus</name>
    <name type="common">Topmouth culter</name>
    <dbReference type="NCBI Taxonomy" id="194366"/>
    <lineage>
        <taxon>Eukaryota</taxon>
        <taxon>Metazoa</taxon>
        <taxon>Chordata</taxon>
        <taxon>Craniata</taxon>
        <taxon>Vertebrata</taxon>
        <taxon>Euteleostomi</taxon>
        <taxon>Actinopterygii</taxon>
        <taxon>Neopterygii</taxon>
        <taxon>Teleostei</taxon>
        <taxon>Ostariophysi</taxon>
        <taxon>Cypriniformes</taxon>
        <taxon>Xenocyprididae</taxon>
        <taxon>Xenocypridinae</taxon>
        <taxon>Culter</taxon>
    </lineage>
</organism>
<dbReference type="GO" id="GO:0006487">
    <property type="term" value="P:protein N-linked glycosylation"/>
    <property type="evidence" value="ECO:0007669"/>
    <property type="project" value="TreeGrafter"/>
</dbReference>
<keyword evidence="9 12" id="KW-0472">Membrane</keyword>
<comment type="function">
    <text evidence="10">Mannosyltransferase that operates in the biosynthetic pathway of dolichol-linked oligosaccharides, the glycan precursors employed in protein asparagine (N)-glycosylation. The assembly of dolichol-linked oligosaccharides begins on the cytosolic side of the endoplasmic reticulum membrane and finishes in its lumen. The sequential addition of sugars to dolichol pyrophosphate produces dolichol-linked oligosaccharides containing fourteen sugars, including two GlcNAcs, nine mannoses and three glucoses. Once assembled, the oligosaccharide is transferred from the lipid to nascent proteins by oligosaccharyltransferases. In the lumen of the endoplasmic reticulum, adds the eighth mannose residue in an alpha-1,6 linkage onto Man(7)GlcNAc(2)-PP-dolichol to produce Man(8)GlcNAc(2)-PP-dolichol.</text>
</comment>
<evidence type="ECO:0000256" key="9">
    <source>
        <dbReference type="ARBA" id="ARBA00023136"/>
    </source>
</evidence>
<feature type="transmembrane region" description="Helical" evidence="12">
    <location>
        <begin position="290"/>
        <end position="313"/>
    </location>
</feature>
<comment type="catalytic activity">
    <reaction evidence="11">
        <text>an alpha-D-Man-(1-&gt;2)-alpha-D-Man-(1-&gt;2)-alpha-D-Man-(1-&gt;3)-[alpha-D-Man-(1-&gt;2)-alpha-D-Man-(1-&gt;3)-alpha-D-Man-(1-&gt;6)]-beta-D-Man-(1-&gt;4)-beta-D-GlcNAc-(1-&gt;4)-alpha-D-GlcNAc-diphospho-di-trans,poly-cis-dolichol + a di-trans,poly-cis-dolichyl beta-D-mannosyl phosphate = an alpha-D-Man-(1-&gt;2)-alpha-D-Man-(1-&gt;2)-alpha-D-Man-(1-&gt;3)-[alpha-D-Man-(1-&gt;2)-alpha-D-Man-(1-&gt;3)-[alpha-D-Man-(1-&gt;6)]-alpha-D-Man-(1-&gt;6)]-beta-D-Man-(1-&gt;4)-beta-D-GlcNAc-(1-&gt;4)-alpha-D-GlcNAc-diphospho-di-trans,poly-cis-dolichol + a di-trans,poly-cis-dolichyl phosphate + H(+)</text>
        <dbReference type="Rhea" id="RHEA:29535"/>
        <dbReference type="Rhea" id="RHEA-COMP:19498"/>
        <dbReference type="Rhea" id="RHEA-COMP:19501"/>
        <dbReference type="Rhea" id="RHEA-COMP:19518"/>
        <dbReference type="Rhea" id="RHEA-COMP:19519"/>
        <dbReference type="ChEBI" id="CHEBI:15378"/>
        <dbReference type="ChEBI" id="CHEBI:57683"/>
        <dbReference type="ChEBI" id="CHEBI:58211"/>
        <dbReference type="ChEBI" id="CHEBI:132517"/>
        <dbReference type="ChEBI" id="CHEBI:132519"/>
        <dbReference type="EC" id="2.4.1.260"/>
    </reaction>
    <physiologicalReaction direction="left-to-right" evidence="11">
        <dbReference type="Rhea" id="RHEA:29536"/>
    </physiologicalReaction>
</comment>
<feature type="transmembrane region" description="Helical" evidence="12">
    <location>
        <begin position="208"/>
        <end position="231"/>
    </location>
</feature>
<keyword evidence="8 12" id="KW-1133">Transmembrane helix</keyword>
<gene>
    <name evidence="13" type="ORF">ABG768_021354</name>
</gene>
<evidence type="ECO:0000256" key="3">
    <source>
        <dbReference type="ARBA" id="ARBA00007063"/>
    </source>
</evidence>
<comment type="similarity">
    <text evidence="3 12">Belongs to the glycosyltransferase 22 family.</text>
</comment>
<comment type="subcellular location">
    <subcellularLocation>
        <location evidence="1 12">Endoplasmic reticulum membrane</location>
        <topology evidence="1 12">Multi-pass membrane protein</topology>
    </subcellularLocation>
</comment>
<sequence>MARKEAVNEHRLLIFMIGVVFLHLFICPYTKVEESFNLQAIHDVLYHGFEFEKYDHHEFPGVVPRTFLGPLFISALSAPMTCVLALLQAPKFYTQILVRGVLGICVILSLWQMQREVRRQFGSMVANLFCFICTTQFHLMFYSTRTLPNVIAFPLVLLAFTSWLAQRHGAFIWLSALAIIVFRSELCLFFGLMMLMSLLSRKLHFLQLLYHAIPAGVLSLGLTVMVDTFFWNKLLWPEGQVLWYNTVLNKSSNWGISFCKLQHGDYFCMILSPVKILYVSLTPVPQTFPFLWYFYSALPRALGSTILFIPLGLLDRRTRIPLGVTVGFILLYSLLPHKELRFIIYTFPVFNMIAACGCSFIFKNYHKSWMYKIGSIVVVGHLMLNGVYTSISLYVSHHNYPGGKAMYELHRLMPATADVSLHIDALAAQTGVSRFLELNSNWRYDKKEDLTLEDPVMKTYSHLLMEANTTKILLLKDSHKPLVFIPGYQSLSFEVSHFPPLKIKLNNKLVLLERHLNNESR</sequence>
<dbReference type="PANTHER" id="PTHR22760">
    <property type="entry name" value="GLYCOSYLTRANSFERASE"/>
    <property type="match status" value="1"/>
</dbReference>
<evidence type="ECO:0000256" key="7">
    <source>
        <dbReference type="ARBA" id="ARBA00022824"/>
    </source>
</evidence>
<feature type="transmembrane region" description="Helical" evidence="12">
    <location>
        <begin position="320"/>
        <end position="336"/>
    </location>
</feature>
<dbReference type="AlphaFoldDB" id="A0AAW2AT08"/>
<dbReference type="Pfam" id="PF03901">
    <property type="entry name" value="Glyco_transf_22"/>
    <property type="match status" value="2"/>
</dbReference>
<dbReference type="EC" id="2.4.1.-" evidence="12"/>
<comment type="caution">
    <text evidence="13">The sequence shown here is derived from an EMBL/GenBank/DDBJ whole genome shotgun (WGS) entry which is preliminary data.</text>
</comment>